<evidence type="ECO:0000313" key="2">
    <source>
        <dbReference type="Proteomes" id="UP000295550"/>
    </source>
</evidence>
<protein>
    <submittedName>
        <fullName evidence="1">Uncharacterized protein</fullName>
    </submittedName>
</protein>
<accession>A0A4R4J4H3</accession>
<name>A0A4R4J4H3_PHOLU</name>
<comment type="caution">
    <text evidence="1">The sequence shown here is derived from an EMBL/GenBank/DDBJ whole genome shotgun (WGS) entry which is preliminary data.</text>
</comment>
<gene>
    <name evidence="1" type="ORF">C5468_15765</name>
</gene>
<sequence>MECVVAENNALNMGGLFGPEGAGLLVQKMAQSGAIPEEINSALTHYLKGQVPDGQDPAKGLVIT</sequence>
<reference evidence="1 2" key="1">
    <citation type="journal article" date="2019" name="Int. J. Syst. Evol. Microbiol.">
        <title>Photorhabdus khanii subsp. guanajuatensis subsp. nov., isolated from Heterorhabditis atacamensis, and Photorhabdus luminescens subsp. mexicana subsp. nov., isolated from Heterorhabditis mexicana entomopathogenic nematodes.</title>
        <authorList>
            <person name="Machado R.A.R."/>
            <person name="Bruno P."/>
            <person name="Arce C.C.M."/>
            <person name="Liechti N."/>
            <person name="Kohler A."/>
            <person name="Bernal J."/>
            <person name="Bruggmann R."/>
            <person name="Turlings T.C.J."/>
        </authorList>
    </citation>
    <scope>NUCLEOTIDE SEQUENCE [LARGE SCALE GENOMIC DNA]</scope>
    <source>
        <strain evidence="1 2">MEX47-22</strain>
    </source>
</reference>
<dbReference type="EMBL" id="PUJX01000016">
    <property type="protein sequence ID" value="TDB48433.1"/>
    <property type="molecule type" value="Genomic_DNA"/>
</dbReference>
<evidence type="ECO:0000313" key="1">
    <source>
        <dbReference type="EMBL" id="TDB48433.1"/>
    </source>
</evidence>
<dbReference type="RefSeq" id="WP_132346553.1">
    <property type="nucleotide sequence ID" value="NZ_CAWOLF010000016.1"/>
</dbReference>
<dbReference type="AlphaFoldDB" id="A0A4R4J4H3"/>
<proteinExistence type="predicted"/>
<organism evidence="1 2">
    <name type="scientific">Photorhabdus luminescens subsp. mexicana</name>
    <dbReference type="NCBI Taxonomy" id="2100167"/>
    <lineage>
        <taxon>Bacteria</taxon>
        <taxon>Pseudomonadati</taxon>
        <taxon>Pseudomonadota</taxon>
        <taxon>Gammaproteobacteria</taxon>
        <taxon>Enterobacterales</taxon>
        <taxon>Morganellaceae</taxon>
        <taxon>Photorhabdus</taxon>
    </lineage>
</organism>
<dbReference type="Proteomes" id="UP000295550">
    <property type="component" value="Unassembled WGS sequence"/>
</dbReference>